<evidence type="ECO:0000256" key="4">
    <source>
        <dbReference type="ARBA" id="ARBA00022679"/>
    </source>
</evidence>
<name>A0A0C7MN02_9SACH</name>
<organism evidence="11 12">
    <name type="scientific">Lachancea lanzarotensis</name>
    <dbReference type="NCBI Taxonomy" id="1245769"/>
    <lineage>
        <taxon>Eukaryota</taxon>
        <taxon>Fungi</taxon>
        <taxon>Dikarya</taxon>
        <taxon>Ascomycota</taxon>
        <taxon>Saccharomycotina</taxon>
        <taxon>Saccharomycetes</taxon>
        <taxon>Saccharomycetales</taxon>
        <taxon>Saccharomycetaceae</taxon>
        <taxon>Lachancea</taxon>
    </lineage>
</organism>
<keyword evidence="6" id="KW-0735">Signal-anchor</keyword>
<dbReference type="PANTHER" id="PTHR31646">
    <property type="entry name" value="ALPHA-1,2-MANNOSYLTRANSFERASE MNN2"/>
    <property type="match status" value="1"/>
</dbReference>
<dbReference type="AlphaFoldDB" id="A0A0C7MN02"/>
<evidence type="ECO:0000256" key="6">
    <source>
        <dbReference type="ARBA" id="ARBA00022968"/>
    </source>
</evidence>
<dbReference type="RefSeq" id="XP_022627486.1">
    <property type="nucleotide sequence ID" value="XM_022774018.1"/>
</dbReference>
<evidence type="ECO:0000256" key="8">
    <source>
        <dbReference type="ARBA" id="ARBA00023034"/>
    </source>
</evidence>
<dbReference type="HOGENOM" id="CLU_013298_1_1_1"/>
<dbReference type="GeneID" id="34684668"/>
<evidence type="ECO:0000313" key="12">
    <source>
        <dbReference type="Proteomes" id="UP000054304"/>
    </source>
</evidence>
<dbReference type="SUPFAM" id="SSF53448">
    <property type="entry name" value="Nucleotide-diphospho-sugar transferases"/>
    <property type="match status" value="1"/>
</dbReference>
<dbReference type="PANTHER" id="PTHR31646:SF1">
    <property type="entry name" value="ALPHA-1,2-MANNOSYLTRANSFERASE MNN2"/>
    <property type="match status" value="1"/>
</dbReference>
<protein>
    <submittedName>
        <fullName evidence="11">LALA0S02e10110g1_1</fullName>
    </submittedName>
</protein>
<dbReference type="STRING" id="1245769.A0A0C7MN02"/>
<comment type="similarity">
    <text evidence="3">Belongs to the MNN1/MNT family.</text>
</comment>
<keyword evidence="7 10" id="KW-1133">Transmembrane helix</keyword>
<dbReference type="Proteomes" id="UP000054304">
    <property type="component" value="Unassembled WGS sequence"/>
</dbReference>
<sequence length="706" mass="80201">MSLFQATRGLPKRVGASLDLLGTRLRQSNHVFRRGKPKALSTIIMAIVGLIAVIAVIHGVHRIHDGDISMDMLLYDDDGYSNGKNQGSNEEIDSTYSDDYENINAGVNQEHYGIVSKAVEETLKRIMKFSPDGKLDTTRKKECVIADVSITDTAQFHKLTEESLSNCVQISDDTLGKLREGFEGFRKSIADDLLPLFEDENESAFHGEGIVIVGGGKYTLFALPAIKAIRQNSGVKIKDSIPIEIIIPPQDDADKGFCENILPVLDPTGLTKCVFLDKVLKKESLQHLQGYQIKPLALLVSSFERVLMLDSDNYVVNSLEGYFTNQKFAEKGLVLWPDYWRRLHHPKIYDLLNLQLERDRKDRNSIDDGTPSYMFTADAKTTPFHDLANTIPDGGTESGQLLLDKKKHLNTLLMSLYFNYNGQSYYYPLLGQGFAGEGDKDTFVLASRVLHGPNSWHQVKTPVSAIGHWTDTKDEIRIPDAELNKAGDSKSFRGTAMLQHDYIEDARCHAIAREVLGNSYRAKEDKFCDEWFKSHKADFSNNADERHKQCRDSSEVREAYYADIRDSYNIQDFLAFFKYTKVSFVHSHLPKYDPWEWYQSGDMMYDGSKAYKNHQNDPQYKPAGSGHYRMYGSKLSEVTDYDLELANWDAFKTYLCDMKDGYKNFGYLSAKIAASKTPVKDYHDMCTYINDRVTYLKSTSWDDLNV</sequence>
<keyword evidence="5 10" id="KW-0812">Transmembrane</keyword>
<reference evidence="11 12" key="1">
    <citation type="submission" date="2014-12" db="EMBL/GenBank/DDBJ databases">
        <authorList>
            <person name="Neuveglise Cecile"/>
        </authorList>
    </citation>
    <scope>NUCLEOTIDE SEQUENCE [LARGE SCALE GENOMIC DNA]</scope>
    <source>
        <strain evidence="11 12">CBS 12615</strain>
    </source>
</reference>
<keyword evidence="8" id="KW-0333">Golgi apparatus</keyword>
<keyword evidence="9 10" id="KW-0472">Membrane</keyword>
<dbReference type="GO" id="GO:0000026">
    <property type="term" value="F:alpha-1,2-mannosyltransferase activity"/>
    <property type="evidence" value="ECO:0007669"/>
    <property type="project" value="TreeGrafter"/>
</dbReference>
<dbReference type="GO" id="GO:0046354">
    <property type="term" value="P:mannan biosynthetic process"/>
    <property type="evidence" value="ECO:0007669"/>
    <property type="project" value="TreeGrafter"/>
</dbReference>
<evidence type="ECO:0000256" key="10">
    <source>
        <dbReference type="SAM" id="Phobius"/>
    </source>
</evidence>
<evidence type="ECO:0000256" key="2">
    <source>
        <dbReference type="ARBA" id="ARBA00004922"/>
    </source>
</evidence>
<feature type="transmembrane region" description="Helical" evidence="10">
    <location>
        <begin position="39"/>
        <end position="60"/>
    </location>
</feature>
<evidence type="ECO:0000313" key="11">
    <source>
        <dbReference type="EMBL" id="CEP61250.1"/>
    </source>
</evidence>
<keyword evidence="12" id="KW-1185">Reference proteome</keyword>
<dbReference type="GO" id="GO:0000139">
    <property type="term" value="C:Golgi membrane"/>
    <property type="evidence" value="ECO:0007669"/>
    <property type="project" value="UniProtKB-SubCell"/>
</dbReference>
<evidence type="ECO:0000256" key="7">
    <source>
        <dbReference type="ARBA" id="ARBA00022989"/>
    </source>
</evidence>
<evidence type="ECO:0000256" key="1">
    <source>
        <dbReference type="ARBA" id="ARBA00004323"/>
    </source>
</evidence>
<dbReference type="Pfam" id="PF11051">
    <property type="entry name" value="Mannosyl_trans3"/>
    <property type="match status" value="1"/>
</dbReference>
<proteinExistence type="inferred from homology"/>
<evidence type="ECO:0000256" key="3">
    <source>
        <dbReference type="ARBA" id="ARBA00009105"/>
    </source>
</evidence>
<evidence type="ECO:0000256" key="9">
    <source>
        <dbReference type="ARBA" id="ARBA00023136"/>
    </source>
</evidence>
<dbReference type="InterPro" id="IPR022751">
    <property type="entry name" value="Alpha_mannosyltransferase"/>
</dbReference>
<comment type="subcellular location">
    <subcellularLocation>
        <location evidence="1">Golgi apparatus membrane</location>
        <topology evidence="1">Single-pass type II membrane protein</topology>
    </subcellularLocation>
</comment>
<dbReference type="OrthoDB" id="430354at2759"/>
<accession>A0A0C7MN02</accession>
<gene>
    <name evidence="11" type="ORF">LALA0_S02e10110g</name>
</gene>
<evidence type="ECO:0000256" key="5">
    <source>
        <dbReference type="ARBA" id="ARBA00022692"/>
    </source>
</evidence>
<comment type="pathway">
    <text evidence="2">Protein modification; protein glycosylation.</text>
</comment>
<dbReference type="InterPro" id="IPR029044">
    <property type="entry name" value="Nucleotide-diphossugar_trans"/>
</dbReference>
<keyword evidence="4" id="KW-0808">Transferase</keyword>
<dbReference type="EMBL" id="LN736361">
    <property type="protein sequence ID" value="CEP61250.1"/>
    <property type="molecule type" value="Genomic_DNA"/>
</dbReference>